<dbReference type="eggNOG" id="ENOG502RGJQ">
    <property type="taxonomic scope" value="Eukaryota"/>
</dbReference>
<feature type="region of interest" description="Disordered" evidence="2">
    <location>
        <begin position="247"/>
        <end position="281"/>
    </location>
</feature>
<dbReference type="Proteomes" id="UP000017836">
    <property type="component" value="Unassembled WGS sequence"/>
</dbReference>
<reference evidence="4" key="1">
    <citation type="journal article" date="2013" name="Science">
        <title>The Amborella genome and the evolution of flowering plants.</title>
        <authorList>
            <consortium name="Amborella Genome Project"/>
        </authorList>
    </citation>
    <scope>NUCLEOTIDE SEQUENCE [LARGE SCALE GENOMIC DNA]</scope>
</reference>
<dbReference type="AlphaFoldDB" id="W1P7U4"/>
<evidence type="ECO:0000256" key="2">
    <source>
        <dbReference type="SAM" id="MobiDB-lite"/>
    </source>
</evidence>
<feature type="compositionally biased region" description="Basic and acidic residues" evidence="2">
    <location>
        <begin position="95"/>
        <end position="119"/>
    </location>
</feature>
<name>W1P7U4_AMBTC</name>
<evidence type="ECO:0000313" key="3">
    <source>
        <dbReference type="EMBL" id="ERN03729.1"/>
    </source>
</evidence>
<feature type="region of interest" description="Disordered" evidence="2">
    <location>
        <begin position="21"/>
        <end position="120"/>
    </location>
</feature>
<dbReference type="PANTHER" id="PTHR34210">
    <property type="entry name" value="OS01G0252900 PROTEIN"/>
    <property type="match status" value="1"/>
</dbReference>
<keyword evidence="1" id="KW-0175">Coiled coil</keyword>
<dbReference type="KEGG" id="atr:18431883"/>
<dbReference type="OMA" id="MRRQGHY"/>
<evidence type="ECO:0000256" key="1">
    <source>
        <dbReference type="SAM" id="Coils"/>
    </source>
</evidence>
<dbReference type="HOGENOM" id="CLU_052901_0_0_1"/>
<evidence type="ECO:0000313" key="4">
    <source>
        <dbReference type="Proteomes" id="UP000017836"/>
    </source>
</evidence>
<proteinExistence type="predicted"/>
<keyword evidence="4" id="KW-1185">Reference proteome</keyword>
<organism evidence="3 4">
    <name type="scientific">Amborella trichopoda</name>
    <dbReference type="NCBI Taxonomy" id="13333"/>
    <lineage>
        <taxon>Eukaryota</taxon>
        <taxon>Viridiplantae</taxon>
        <taxon>Streptophyta</taxon>
        <taxon>Embryophyta</taxon>
        <taxon>Tracheophyta</taxon>
        <taxon>Spermatophyta</taxon>
        <taxon>Magnoliopsida</taxon>
        <taxon>Amborellales</taxon>
        <taxon>Amborellaceae</taxon>
        <taxon>Amborella</taxon>
    </lineage>
</organism>
<dbReference type="EMBL" id="KI394330">
    <property type="protein sequence ID" value="ERN03729.1"/>
    <property type="molecule type" value="Genomic_DNA"/>
</dbReference>
<dbReference type="PANTHER" id="PTHR34210:SF1">
    <property type="entry name" value="OS03G0274700 PROTEIN"/>
    <property type="match status" value="1"/>
</dbReference>
<accession>W1P7U4</accession>
<gene>
    <name evidence="3" type="ORF">AMTR_s00078p00031160</name>
</gene>
<feature type="coiled-coil region" evidence="1">
    <location>
        <begin position="152"/>
        <end position="190"/>
    </location>
</feature>
<protein>
    <submittedName>
        <fullName evidence="3">Uncharacterized protein</fullName>
    </submittedName>
</protein>
<sequence length="281" mass="31778">MRRQNQYAGSAVNPMVAAQMQHMSAQRMHHSSAMNAYPGRSDAPPLDEEQKFMSSKAEAQWQWDGDDLKGHGSLASQMFKDGQGTEAGNPYFHGPKSDSKLGMDKAANKDPKSSAHESDMQVGYEESPLPETLESLEQKFMDEITKLTKEQHDVENEENARHRERLREINDQHQDKLVALRALHSNVREEFLRRESQMRHQQYQHAAAMSQYSHQNNAGAVEPRGYGGEGHQGFSGGGYDSYRERLQFYGNASHPHSRSQGSDARGPYPGGRMYDSGNRFY</sequence>
<dbReference type="Gramene" id="ERN03729">
    <property type="protein sequence ID" value="ERN03729"/>
    <property type="gene ID" value="AMTR_s00078p00031160"/>
</dbReference>
<dbReference type="OrthoDB" id="1899623at2759"/>